<feature type="transmembrane region" description="Helical" evidence="7">
    <location>
        <begin position="249"/>
        <end position="271"/>
    </location>
</feature>
<dbReference type="PROSITE" id="PS50850">
    <property type="entry name" value="MFS"/>
    <property type="match status" value="1"/>
</dbReference>
<comment type="subcellular location">
    <subcellularLocation>
        <location evidence="1">Cell membrane</location>
        <topology evidence="1">Multi-pass membrane protein</topology>
    </subcellularLocation>
</comment>
<evidence type="ECO:0000313" key="10">
    <source>
        <dbReference type="EMBL" id="KZN97556.1"/>
    </source>
</evidence>
<feature type="transmembrane region" description="Helical" evidence="7">
    <location>
        <begin position="81"/>
        <end position="99"/>
    </location>
</feature>
<dbReference type="InterPro" id="IPR001958">
    <property type="entry name" value="Tet-R_TetA/multi-R_MdtG-like"/>
</dbReference>
<proteinExistence type="predicted"/>
<dbReference type="PANTHER" id="PTHR23517">
    <property type="entry name" value="RESISTANCE PROTEIN MDTM, PUTATIVE-RELATED-RELATED"/>
    <property type="match status" value="1"/>
</dbReference>
<feature type="transmembrane region" description="Helical" evidence="7">
    <location>
        <begin position="168"/>
        <end position="187"/>
    </location>
</feature>
<dbReference type="Proteomes" id="UP000076476">
    <property type="component" value="Unassembled WGS sequence"/>
</dbReference>
<dbReference type="Pfam" id="PF07690">
    <property type="entry name" value="MFS_1"/>
    <property type="match status" value="1"/>
</dbReference>
<evidence type="ECO:0000256" key="7">
    <source>
        <dbReference type="SAM" id="Phobius"/>
    </source>
</evidence>
<keyword evidence="6 7" id="KW-0472">Membrane</keyword>
<dbReference type="EMBL" id="CP017703">
    <property type="protein sequence ID" value="ASS89086.1"/>
    <property type="molecule type" value="Genomic_DNA"/>
</dbReference>
<dbReference type="OrthoDB" id="9607at2"/>
<feature type="transmembrane region" description="Helical" evidence="7">
    <location>
        <begin position="46"/>
        <end position="69"/>
    </location>
</feature>
<dbReference type="AlphaFoldDB" id="A0A165YXH2"/>
<dbReference type="GO" id="GO:0022857">
    <property type="term" value="F:transmembrane transporter activity"/>
    <property type="evidence" value="ECO:0007669"/>
    <property type="project" value="InterPro"/>
</dbReference>
<keyword evidence="5 7" id="KW-1133">Transmembrane helix</keyword>
<sequence>MNVQKINIAGKKDHIIFLTVIFCFWFSIYIYVPIFGVYLEHLQFDYSLVGIIFGSYGITQILIRLPLGVLSDYLGQMRKGMLIAGFFMAFASGILFLFFQSFIPIFIARLLSGITASMWVMATTLYAQYFTESQSSKAMGILQFMTVVSQFISMAISGKIVEWFGWEMPFLIGTVMALIGLILSFRIKEIGDKVNLIDFKYMSQLKYVLGIKPLWGISALSLAGHGILFMTIFGFTPVYVSKIGFSESVFFWVVTSFFIPHAAASLLLAYFPVRKQKQLLLLSFILSGLFHLLLPLSNSILWICFMHIFIGFWLGFIFPLLLAMVIQSCQEAYRTTAMGFYQSFYAIGIFTGPMLAGFIADHIGFYEVFLATGLLAFAAAFLSLFIPSSRMERKAERISS</sequence>
<evidence type="ECO:0000256" key="2">
    <source>
        <dbReference type="ARBA" id="ARBA00022448"/>
    </source>
</evidence>
<feature type="transmembrane region" description="Helical" evidence="7">
    <location>
        <begin position="105"/>
        <end position="126"/>
    </location>
</feature>
<reference evidence="9 12" key="2">
    <citation type="submission" date="2016-10" db="EMBL/GenBank/DDBJ databases">
        <title>The whole genome sequencing and assembly of Aeribacillus pallidus KCTC3564 strain.</title>
        <authorList>
            <person name="Lee Y.-J."/>
            <person name="Park M.-K."/>
            <person name="Yi H."/>
            <person name="Bahn Y.-S."/>
            <person name="Kim J.F."/>
            <person name="Lee D.-W."/>
        </authorList>
    </citation>
    <scope>NUCLEOTIDE SEQUENCE [LARGE SCALE GENOMIC DNA]</scope>
    <source>
        <strain evidence="9 12">KCTC3564</strain>
    </source>
</reference>
<dbReference type="RefSeq" id="WP_063386806.1">
    <property type="nucleotide sequence ID" value="NZ_CP017703.1"/>
</dbReference>
<evidence type="ECO:0000256" key="4">
    <source>
        <dbReference type="ARBA" id="ARBA00022692"/>
    </source>
</evidence>
<name>A0A165YXH2_9BACI</name>
<dbReference type="PRINTS" id="PR01035">
    <property type="entry name" value="TCRTETA"/>
</dbReference>
<dbReference type="Proteomes" id="UP000214606">
    <property type="component" value="Chromosome"/>
</dbReference>
<dbReference type="InterPro" id="IPR050171">
    <property type="entry name" value="MFS_Transporters"/>
</dbReference>
<evidence type="ECO:0000256" key="5">
    <source>
        <dbReference type="ARBA" id="ARBA00022989"/>
    </source>
</evidence>
<dbReference type="GO" id="GO:0005886">
    <property type="term" value="C:plasma membrane"/>
    <property type="evidence" value="ECO:0007669"/>
    <property type="project" value="UniProtKB-SubCell"/>
</dbReference>
<feature type="transmembrane region" description="Helical" evidence="7">
    <location>
        <begin position="278"/>
        <end position="294"/>
    </location>
</feature>
<dbReference type="Gene3D" id="1.20.1250.20">
    <property type="entry name" value="MFS general substrate transporter like domains"/>
    <property type="match status" value="2"/>
</dbReference>
<keyword evidence="11" id="KW-1185">Reference proteome</keyword>
<dbReference type="PANTHER" id="PTHR23517:SF13">
    <property type="entry name" value="MAJOR FACILITATOR SUPERFAMILY MFS_1"/>
    <property type="match status" value="1"/>
</dbReference>
<dbReference type="STRING" id="33936.AZI98_02965"/>
<organism evidence="10 11">
    <name type="scientific">Aeribacillus pallidus</name>
    <dbReference type="NCBI Taxonomy" id="33936"/>
    <lineage>
        <taxon>Bacteria</taxon>
        <taxon>Bacillati</taxon>
        <taxon>Bacillota</taxon>
        <taxon>Bacilli</taxon>
        <taxon>Bacillales</taxon>
        <taxon>Bacillaceae</taxon>
        <taxon>Aeribacillus</taxon>
    </lineage>
</organism>
<dbReference type="InterPro" id="IPR020846">
    <property type="entry name" value="MFS_dom"/>
</dbReference>
<feature type="transmembrane region" description="Helical" evidence="7">
    <location>
        <begin position="300"/>
        <end position="326"/>
    </location>
</feature>
<accession>A0A165YXH2</accession>
<evidence type="ECO:0000256" key="6">
    <source>
        <dbReference type="ARBA" id="ARBA00023136"/>
    </source>
</evidence>
<evidence type="ECO:0000256" key="3">
    <source>
        <dbReference type="ARBA" id="ARBA00022475"/>
    </source>
</evidence>
<keyword evidence="3" id="KW-1003">Cell membrane</keyword>
<dbReference type="InterPro" id="IPR036259">
    <property type="entry name" value="MFS_trans_sf"/>
</dbReference>
<evidence type="ECO:0000259" key="8">
    <source>
        <dbReference type="PROSITE" id="PS50850"/>
    </source>
</evidence>
<dbReference type="InterPro" id="IPR011701">
    <property type="entry name" value="MFS"/>
</dbReference>
<evidence type="ECO:0000313" key="12">
    <source>
        <dbReference type="Proteomes" id="UP000214606"/>
    </source>
</evidence>
<dbReference type="SUPFAM" id="SSF103473">
    <property type="entry name" value="MFS general substrate transporter"/>
    <property type="match status" value="1"/>
</dbReference>
<dbReference type="KEGG" id="apak:AP3564_01320"/>
<keyword evidence="2" id="KW-0813">Transport</keyword>
<reference evidence="10 11" key="1">
    <citation type="submission" date="2016-04" db="EMBL/GenBank/DDBJ databases">
        <title>Draft genome sequence of Aeribacillus pallidus 8m3 from petroleum reservoir.</title>
        <authorList>
            <person name="Poltaraus A.B."/>
            <person name="Nazina T.N."/>
            <person name="Tourova T.P."/>
            <person name="Malakho S.M."/>
            <person name="Korshunova A.V."/>
            <person name="Sokolova D.S."/>
        </authorList>
    </citation>
    <scope>NUCLEOTIDE SEQUENCE [LARGE SCALE GENOMIC DNA]</scope>
    <source>
        <strain evidence="10 11">8m3</strain>
    </source>
</reference>
<feature type="domain" description="Major facilitator superfamily (MFS) profile" evidence="8">
    <location>
        <begin position="13"/>
        <end position="391"/>
    </location>
</feature>
<feature type="transmembrane region" description="Helical" evidence="7">
    <location>
        <begin position="15"/>
        <end position="34"/>
    </location>
</feature>
<protein>
    <recommendedName>
        <fullName evidence="8">Major facilitator superfamily (MFS) profile domain-containing protein</fullName>
    </recommendedName>
</protein>
<keyword evidence="4 7" id="KW-0812">Transmembrane</keyword>
<evidence type="ECO:0000256" key="1">
    <source>
        <dbReference type="ARBA" id="ARBA00004651"/>
    </source>
</evidence>
<evidence type="ECO:0000313" key="9">
    <source>
        <dbReference type="EMBL" id="ASS89086.1"/>
    </source>
</evidence>
<dbReference type="EMBL" id="LWBR01000008">
    <property type="protein sequence ID" value="KZN97556.1"/>
    <property type="molecule type" value="Genomic_DNA"/>
</dbReference>
<feature type="transmembrane region" description="Helical" evidence="7">
    <location>
        <begin position="338"/>
        <end position="359"/>
    </location>
</feature>
<gene>
    <name evidence="9" type="ORF">AP3564_01320</name>
    <name evidence="10" type="ORF">AZI98_02965</name>
</gene>
<evidence type="ECO:0000313" key="11">
    <source>
        <dbReference type="Proteomes" id="UP000076476"/>
    </source>
</evidence>
<feature type="transmembrane region" description="Helical" evidence="7">
    <location>
        <begin position="365"/>
        <end position="386"/>
    </location>
</feature>
<feature type="transmembrane region" description="Helical" evidence="7">
    <location>
        <begin position="207"/>
        <end position="229"/>
    </location>
</feature>